<dbReference type="PANTHER" id="PTHR34389:SF2">
    <property type="entry name" value="L-RHAMNOSE MUTAROTASE"/>
    <property type="match status" value="1"/>
</dbReference>
<organism evidence="1 2">
    <name type="scientific">Kaistia hirudinis</name>
    <dbReference type="NCBI Taxonomy" id="1293440"/>
    <lineage>
        <taxon>Bacteria</taxon>
        <taxon>Pseudomonadati</taxon>
        <taxon>Pseudomonadota</taxon>
        <taxon>Alphaproteobacteria</taxon>
        <taxon>Hyphomicrobiales</taxon>
        <taxon>Kaistiaceae</taxon>
        <taxon>Kaistia</taxon>
    </lineage>
</organism>
<accession>A0A840ARD3</accession>
<name>A0A840ARD3_9HYPH</name>
<dbReference type="Gene3D" id="3.30.70.100">
    <property type="match status" value="1"/>
</dbReference>
<dbReference type="SUPFAM" id="SSF54909">
    <property type="entry name" value="Dimeric alpha+beta barrel"/>
    <property type="match status" value="1"/>
</dbReference>
<reference evidence="1 2" key="1">
    <citation type="submission" date="2020-08" db="EMBL/GenBank/DDBJ databases">
        <title>Genomic Encyclopedia of Type Strains, Phase IV (KMG-IV): sequencing the most valuable type-strain genomes for metagenomic binning, comparative biology and taxonomic classification.</title>
        <authorList>
            <person name="Goeker M."/>
        </authorList>
    </citation>
    <scope>NUCLEOTIDE SEQUENCE [LARGE SCALE GENOMIC DNA]</scope>
    <source>
        <strain evidence="1 2">DSM 25966</strain>
    </source>
</reference>
<dbReference type="AlphaFoldDB" id="A0A840ARD3"/>
<dbReference type="InterPro" id="IPR011008">
    <property type="entry name" value="Dimeric_a/b-barrel"/>
</dbReference>
<protein>
    <submittedName>
        <fullName evidence="1">L-rhamnose mutarotase</fullName>
        <ecNumber evidence="1">5.1.3.32</ecNumber>
    </submittedName>
</protein>
<gene>
    <name evidence="1" type="ORF">GGR25_003270</name>
</gene>
<keyword evidence="1" id="KW-0413">Isomerase</keyword>
<dbReference type="EMBL" id="JACIDS010000004">
    <property type="protein sequence ID" value="MBB3932212.1"/>
    <property type="molecule type" value="Genomic_DNA"/>
</dbReference>
<sequence length="109" mass="12756">MKRMGFILGIKPEAIAEYRRLHAAVWPGVLERIALCNIKNYSIYLREPENLLFAYFEYHGTDFAADSAKMAADPVTQDWWKVCMPLQSPLESRKDGEWWAEMEEVFHTD</sequence>
<dbReference type="EC" id="5.1.3.32" evidence="1"/>
<evidence type="ECO:0000313" key="1">
    <source>
        <dbReference type="EMBL" id="MBB3932212.1"/>
    </source>
</evidence>
<dbReference type="RefSeq" id="WP_183399867.1">
    <property type="nucleotide sequence ID" value="NZ_JACIDS010000004.1"/>
</dbReference>
<keyword evidence="2" id="KW-1185">Reference proteome</keyword>
<dbReference type="Proteomes" id="UP000553963">
    <property type="component" value="Unassembled WGS sequence"/>
</dbReference>
<evidence type="ECO:0000313" key="2">
    <source>
        <dbReference type="Proteomes" id="UP000553963"/>
    </source>
</evidence>
<dbReference type="InterPro" id="IPR008000">
    <property type="entry name" value="Rham/fucose_mutarotase"/>
</dbReference>
<dbReference type="Pfam" id="PF05336">
    <property type="entry name" value="rhaM"/>
    <property type="match status" value="1"/>
</dbReference>
<comment type="caution">
    <text evidence="1">The sequence shown here is derived from an EMBL/GenBank/DDBJ whole genome shotgun (WGS) entry which is preliminary data.</text>
</comment>
<dbReference type="PANTHER" id="PTHR34389">
    <property type="entry name" value="L-RHAMNOSE MUTAROTASE"/>
    <property type="match status" value="1"/>
</dbReference>
<proteinExistence type="predicted"/>
<dbReference type="GO" id="GO:0062192">
    <property type="term" value="F:L-rhamnose mutarotase activity"/>
    <property type="evidence" value="ECO:0007669"/>
    <property type="project" value="UniProtKB-EC"/>
</dbReference>